<keyword evidence="7 8" id="KW-0472">Membrane</keyword>
<comment type="similarity">
    <text evidence="2 8">Belongs to the 4-toluene sulfonate uptake permease (TSUP) (TC 2.A.102) family.</text>
</comment>
<feature type="transmembrane region" description="Helical" evidence="8">
    <location>
        <begin position="140"/>
        <end position="164"/>
    </location>
</feature>
<evidence type="ECO:0000256" key="4">
    <source>
        <dbReference type="ARBA" id="ARBA00022475"/>
    </source>
</evidence>
<dbReference type="Pfam" id="PF01925">
    <property type="entry name" value="TauE"/>
    <property type="match status" value="1"/>
</dbReference>
<dbReference type="AlphaFoldDB" id="A0A2R8BI85"/>
<organism evidence="9 10">
    <name type="scientific">Ascidiaceihabitans donghaensis</name>
    <dbReference type="NCBI Taxonomy" id="1510460"/>
    <lineage>
        <taxon>Bacteria</taxon>
        <taxon>Pseudomonadati</taxon>
        <taxon>Pseudomonadota</taxon>
        <taxon>Alphaproteobacteria</taxon>
        <taxon>Rhodobacterales</taxon>
        <taxon>Paracoccaceae</taxon>
        <taxon>Ascidiaceihabitans</taxon>
    </lineage>
</organism>
<dbReference type="InterPro" id="IPR052017">
    <property type="entry name" value="TSUP"/>
</dbReference>
<feature type="transmembrane region" description="Helical" evidence="8">
    <location>
        <begin position="206"/>
        <end position="223"/>
    </location>
</feature>
<feature type="transmembrane region" description="Helical" evidence="8">
    <location>
        <begin position="39"/>
        <end position="60"/>
    </location>
</feature>
<evidence type="ECO:0000256" key="8">
    <source>
        <dbReference type="RuleBase" id="RU363041"/>
    </source>
</evidence>
<evidence type="ECO:0000313" key="9">
    <source>
        <dbReference type="EMBL" id="SPH22786.1"/>
    </source>
</evidence>
<proteinExistence type="inferred from homology"/>
<evidence type="ECO:0000256" key="7">
    <source>
        <dbReference type="ARBA" id="ARBA00023136"/>
    </source>
</evidence>
<feature type="transmembrane region" description="Helical" evidence="8">
    <location>
        <begin position="176"/>
        <end position="194"/>
    </location>
</feature>
<keyword evidence="3" id="KW-0813">Transport</keyword>
<feature type="transmembrane region" description="Helical" evidence="8">
    <location>
        <begin position="80"/>
        <end position="98"/>
    </location>
</feature>
<evidence type="ECO:0000256" key="2">
    <source>
        <dbReference type="ARBA" id="ARBA00009142"/>
    </source>
</evidence>
<dbReference type="GO" id="GO:0005886">
    <property type="term" value="C:plasma membrane"/>
    <property type="evidence" value="ECO:0007669"/>
    <property type="project" value="UniProtKB-SubCell"/>
</dbReference>
<protein>
    <recommendedName>
        <fullName evidence="8">Probable membrane transporter protein</fullName>
    </recommendedName>
</protein>
<evidence type="ECO:0000256" key="1">
    <source>
        <dbReference type="ARBA" id="ARBA00004651"/>
    </source>
</evidence>
<keyword evidence="4 8" id="KW-1003">Cell membrane</keyword>
<dbReference type="RefSeq" id="WP_108829692.1">
    <property type="nucleotide sequence ID" value="NZ_OMOR01000001.1"/>
</dbReference>
<dbReference type="PANTHER" id="PTHR30269">
    <property type="entry name" value="TRANSMEMBRANE PROTEIN YFCA"/>
    <property type="match status" value="1"/>
</dbReference>
<keyword evidence="6 8" id="KW-1133">Transmembrane helix</keyword>
<keyword evidence="5 8" id="KW-0812">Transmembrane</keyword>
<evidence type="ECO:0000256" key="3">
    <source>
        <dbReference type="ARBA" id="ARBA00022448"/>
    </source>
</evidence>
<evidence type="ECO:0000256" key="6">
    <source>
        <dbReference type="ARBA" id="ARBA00022989"/>
    </source>
</evidence>
<reference evidence="9 10" key="1">
    <citation type="submission" date="2018-03" db="EMBL/GenBank/DDBJ databases">
        <authorList>
            <person name="Keele B.F."/>
        </authorList>
    </citation>
    <scope>NUCLEOTIDE SEQUENCE [LARGE SCALE GENOMIC DNA]</scope>
    <source>
        <strain evidence="9 10">CECT 8599</strain>
    </source>
</reference>
<feature type="transmembrane region" description="Helical" evidence="8">
    <location>
        <begin position="15"/>
        <end position="32"/>
    </location>
</feature>
<keyword evidence="10" id="KW-1185">Reference proteome</keyword>
<dbReference type="Proteomes" id="UP000244880">
    <property type="component" value="Unassembled WGS sequence"/>
</dbReference>
<evidence type="ECO:0000313" key="10">
    <source>
        <dbReference type="Proteomes" id="UP000244880"/>
    </source>
</evidence>
<name>A0A2R8BI85_9RHOB</name>
<sequence length="252" mass="26169">MGDIWSSLSLTPSDALALAAICFVAGLVRGFTGFALSAFGLALAVLILPPVELIPVMWWLEMAASLVMLRHGWGGADMKAAITLVVGSALGLIVGLSMTTTLDPAASQQIALVVLIGLALLQLAKIRIPHLASRPGTVATGLIAGIATGLAGVGGMVVALYVLARNDAPAKMRATLVAYLFLGSATSLFTHLWFGTMNATSSLRGLAFVLPCILGVLIGQRLFTPRFQPYYRPACLTLLIGLGATSLVRSAL</sequence>
<dbReference type="PANTHER" id="PTHR30269:SF37">
    <property type="entry name" value="MEMBRANE TRANSPORTER PROTEIN"/>
    <property type="match status" value="1"/>
</dbReference>
<evidence type="ECO:0000256" key="5">
    <source>
        <dbReference type="ARBA" id="ARBA00022692"/>
    </source>
</evidence>
<comment type="subcellular location">
    <subcellularLocation>
        <location evidence="1 8">Cell membrane</location>
        <topology evidence="1 8">Multi-pass membrane protein</topology>
    </subcellularLocation>
</comment>
<accession>A0A2R8BI85</accession>
<dbReference type="InterPro" id="IPR002781">
    <property type="entry name" value="TM_pro_TauE-like"/>
</dbReference>
<dbReference type="EMBL" id="OMOR01000001">
    <property type="protein sequence ID" value="SPH22786.1"/>
    <property type="molecule type" value="Genomic_DNA"/>
</dbReference>
<gene>
    <name evidence="9" type="ORF">ASD8599_03534</name>
</gene>
<feature type="transmembrane region" description="Helical" evidence="8">
    <location>
        <begin position="110"/>
        <end position="128"/>
    </location>
</feature>
<dbReference type="OrthoDB" id="7345770at2"/>